<name>A0ACB9SIH8_HOLOL</name>
<proteinExistence type="predicted"/>
<keyword evidence="1" id="KW-0472">Membrane</keyword>
<dbReference type="EMBL" id="CM043023">
    <property type="protein sequence ID" value="KAI4454401.1"/>
    <property type="molecule type" value="Genomic_DNA"/>
</dbReference>
<comment type="caution">
    <text evidence="1">The sequence shown here is derived from an EMBL/GenBank/DDBJ whole genome shotgun (WGS) entry which is preliminary data.</text>
</comment>
<evidence type="ECO:0000313" key="2">
    <source>
        <dbReference type="Proteomes" id="UP001056778"/>
    </source>
</evidence>
<gene>
    <name evidence="1" type="ORF">MML48_9g00004702</name>
</gene>
<evidence type="ECO:0000313" key="1">
    <source>
        <dbReference type="EMBL" id="KAI4454401.1"/>
    </source>
</evidence>
<keyword evidence="2" id="KW-1185">Reference proteome</keyword>
<protein>
    <submittedName>
        <fullName evidence="1">Transmembrane protein</fullName>
    </submittedName>
</protein>
<reference evidence="1" key="1">
    <citation type="submission" date="2022-04" db="EMBL/GenBank/DDBJ databases">
        <title>Chromosome-scale genome assembly of Holotrichia oblita Faldermann.</title>
        <authorList>
            <person name="Rongchong L."/>
        </authorList>
    </citation>
    <scope>NUCLEOTIDE SEQUENCE</scope>
    <source>
        <strain evidence="1">81SQS9</strain>
    </source>
</reference>
<dbReference type="Proteomes" id="UP001056778">
    <property type="component" value="Chromosome 9"/>
</dbReference>
<sequence length="4697" mass="524739">MSDEPPRYMGEGFVLMSTNDLELYFYMDEAGLVREGPVSIKLANGDTVEPSPPQWGIDIKCGKGTDFSYGTWADRQREHLFKFFYPQDYQPMQVTQTPKPGEKRQMQSFDIRLLMQNKATVDILFSKNKETNAIHINVGAGSYLEISIPWVTTEKGYTTKINGQLLHLEATTSLQFRDLLVSETLEFSVLCHYPLIWNDHQLWELNLTGCKATVSIIFCHKWFFTDLINDWSSKQRPDLLHFLPYTWRFGLTLKHCEIITLANQYNWVDCSSAGQRLENTQIALCAHFLHMSFDLPFDEFLPETLPLNFSIQGESIDLSIFIPEFHTSRGTVTSLEKFAKVRSKDGSTTTKKTEIIPKWRSICSASNGWVDFWWVPIGAINISYVYHPCPPLGPTPQADISTPVKEENLLSPMRIPRQRKPHRSPQDCVRFDPTTLKSDVVTVELEIGPSVLLLYGTALRNFLNLKENIFGDDQMFTDMQQSPTSSENSDVKSEEGSVDVPLELQEDFDHRNYRPLEVDVSVIMHDIQGHLLKNCMEKDPSCPVVLVERFGFEMKKRYDQTELQLLLSPSILLVSDNVIRPSKEKHLSEGRLTLSSLQIRGHAMFSDVGRTLDQDTIEYAWLIDVQLGRLSGKLSSPQLHSILTCLETLILLLADSENELNSPTEDVLLHEPQVAQSKSSTHQNFFPPLQQFLQNKTSSTNTAKNVSQNSSNVTVQKNEKSAKNERKASETTTNTKEKKTNTTTSNNETDVNTIDCHKLKYRVSRLAVDAIDFWLVESGVALQLWISPVRLATCNLHGKQVGSGLSCVIYSMSIRQSVWQSHKYTHSKTDNNDIWLEVGTVDLGPLIIESAMSSDAKEHDMFAVQQKFLKMHDDKFKKLWFLWPDLNKAMGRCGCVGGCQFFGSNKNGARFFKPSRKDLEDGANVAAFRVNEPGRDPGYGQSILHDGQLIFRTPPYIVNEISLQDTMGTIKRQINVTKAGSDSPKMTVIEKDKKDECENVTKSSPQNSLEKKVSRRYSSTSIRSNILKDVPYLRLMDNCVSILPAKLDSDSKLHTEKTKLAVAVPDGESLPKNSISDSKLAVDYFNSPTNVEAEQVQNSGPSSDISVSPQLPTKTVNVSESHHSLGASISSDEHAQRELEESQRTVQGLVTPQRYPTGKHGARLATIEPLASGSEMKDVVVGESLTDTSDSYSNTSYVSAIGSQEDFTLVDLHMQVNRQIVDSPMLMSSYYGHLNQVKCLNWGHGSYPSGCDTFSVPLFQKNEEEKLTYIGGRFVPMMEVVSEGVTSMKMVSRTELSSTSSKTPTTPYAYNWDHEEGQGDTDLGSAHEEELLSHQADAGSRTSIIVKLKGDLDIMVSPLLLESFQRFVDALIPTVANLHPMTVINHLHASCVGQVESANVLKTPKNIALLVQPSGEGEQLRSDNYYEETLKHQLQAAIVLPKLNITMLQVSIVEEIISFSALDNVRDLTCVSLFSVCFDNITAKFHSDNQSKEVLQKYYRPAVVQTGSKKGAKKNFLNLHSNTSADTIRGEPVFVESCEQQQKQLVVCLNIGKIHAQLRRLKNECSVLDDAVITAIPSYYSKVLFTSAKVRNNNRGVDYYLQPNPLENTNNVHTEEMNNEEKLGFIMFETGLEGVSLKIVKKFQEESPDVNQGKNVEADPPEVPNKPKDESNSTPKLSESKSSTKTDIKSTKSQGTMTQKAGDRTSAQPETKDNSEEPEPKQQQHHQTQQQLVSVKKDSSNVISCIIELKVVWFNFAAPPRTPITKKIDYTRLDWNLLSTASPAINAWMNPSNRLAIRVVHMVRSMYRRSTAIVACLMSESLDVCGSHMPFKSRYNKLTPLSKTLQDDPSCQLCTVLQKYYMESDPAVIEANLRESDLPQLFTLRQGVIVLSRQWKTNLYTPLLPQHNIKSRIKPLNVTIAVPEIHQEQSPYSSSDQLTDGAMSAIDSLSVRENALPLNSPRMSNYMEPMLSPQVAVVSGGVESLLTSPSPPIMQKKRKKSQGHVPSSSRTSVVLPLLNGANPFSQKKLHDDNICYGTLREDKTVANLGSDPSVCTNSSPELTGSPLHRIGGRTHSSEDLYSWMAKQDTASGLKGCLESKIDTLQTQSSGEEPQVKESQAVLVPLHQLHDSWRLLDANLIFQPLLASLGVMPQQLKLTAMSENTGNDVTSLDALGSNLSLVGNMETMKIDIVVSEHGKIDKKRGKNKGKPRMFLEINADECPAFVCEKVSIELEVDRMTDMAVSEMIKTKNVLYISRGQLKNHTSTVLHFNVGVRYISQRVNMPLLRLLHQISNMYQNVKDTQNELREQQPVEIRRPKTSASDHIDVKHHSTSTSDLREVNAVDDGKQLTLKISDPSSITSQQKPVISPSPSVRSRPQSFAQKLRSTGKSVKGYVNLTEGGGTPLTMSSPSISAFERITVSSDKSIGRCWKTIYHLLELYANMPDTKTIKHRFSVGNADISEHYKGNRKYDILTEVKSSEDIEKVEHPTTTAATTASALPHYEISSYSKEHTKLVVFGVARIHRTRLLATLSGLKLEAEITSLHSSLTCRKKSTPISLECSLTGQVGRTMIVLLEGVAPNQQTVVKVTVGKSQALYSSVSKKSKDKNSGLLTVGAVNIDIPQHPVALHGMVTRGSKQLSSTLQELRVTRTSSRLSRLQPEEEMPQSYSPSHTDNKLPRVTPSVIRNNIGEKGLLQPLVMQFSVILQSLSITAALLPSLQAQYKMDQVNSTGITGSKAKFTVDLPHHSLSFTTKLQVAEANLPSEASIALPAVHVSAEYVPDGTTGALRNDGHRGPEGVVFMQGGYLSANADIGAFEHSLTTDLLNHLVFVQKVFMKEVNEVVQKVYGGERPVPIWLEDSEEPSTLNRILFSLIIRIQRIQLTATTAGSSAVRLETGAVVLELSNRVQNVSGSKKNNATSRLFGRAQVDLNLSLGQLIRNALFEEAEAEFQQFAFFNTRISLRNTFQDEVSEGEDKEVVLITLKRPLIYVQPMAVDKAILVWLNYKNAYDYWNEKRANLNKEVLTATQQVYEKFQLGQITSQLGTPHLGMLFLQLTVEDMGICLPLNPLPLTTWGQRNVYEESRGAVVVTLENTSISACSSGSLVSKGKFSNLCLRFADDFETSLDDWKPDMSDSTIMNLCVVSDGTYEVCSRTITGKQGNENAKWFLNVQWQMEGVDIHLDTNVGKQLSALGHTLTQLTGAEETPVNLDYDSDDNEPTDGTRTSQESILPAFVFDPNLDNKKRSKLIEREMNEQAKIINDLRSLGASHGTIELELKRLHELEAMVFKDFRRDMIQKLRRQSVRASSIKGKILGSKQNTYRSRSFIVPSPMLEAQGSPEDGQAGSGSGNSASYESSPRSGPSRSASLKVRSTDGPRVTFSDNIGRQSSLPSASSDLSLPETNLVWPEHISIDGQNIELRKKLPASYEFGEGGDSFMESFAKDHFLSSNSTQPTGANISQSATSQKPQEPNIDLELDVKVLINSGKCVLHTKDYVKEEEIKLNRMRKDRSSSAGLLEFPSTSGSPDTTRKNKEKLSNQTSSARLRNPPHTTSLVDLTIFHIPGMDVKLYYQSKVVNEETLLQADQEATTHFPENPNDFPQFFNNKFPEHPTSSFEKSEEIRIEKAFKRQDSKTDSFVIDELGDLKSSTSLHGISNPNYGSTPSSSKTSLDNFPFQMSVTPPHEPYKQSNLSYRKPGIKKASLFAWMTLQSVPEETIISPHILEFLEQSLELIPPKTNFNTTAPTSILNTEQDASNYGNYVYASFPVDVIVYFHMQPSTFRFSCLPVSRVECMLQLPSLDIVFSSKRAEEELLHSEFGDGAPNTAATAVGGLSVTGCLSDFSVYIFHPYGGKKTALKEAQWSPLSDSERKDSLSINVEFVKFHLSRSRMLNFKQEMATKGRPASDQSRNVIRFSTITDIGSASFKYDMRRLTEILAFPKAWYRRSIVRRMFLGDLSMSVPANDDEESILTHPSPNTSKNFENRSSKSHSDKSPLLNKDKMKLSLENENSKHNRLKDLGRTFSCESENSSNSSPSEHKNMTAWETLVIFAVNFKKLNVHMNMGNVMGNVSWLTKDFRSEGRLSIGSTGHKNLYIAVGLGGSGLDAKGGIVGGNIEIANIDTYIHIREEPDVEPDHIIGLRLHALELRLDYMATSVLMCRVSDLNVNLKDEWRLNQAINSASVTRRPASIFIYGVLTWKQLQIMMSKSSTADMLKMFNKLEEFFSQQFNSSKRAFSGFSQGHRPPRVTPQKNREAAKSEVPTGCIQDARHHRHWQKVLASVAGLQLSTMHSPLPEFGTILGGTMELHGKNISLACFHGINFKSKSWALFSLKEPSITFNTESQEIPSTTEPNSQDVHVVQTLTCSLGVSTYKTHQSMATVCKVSRSVIFPPQFKTLQEWFHYAFANSQIDDVDKFPSLEREKDGNNSIERTRGNNAQKLTDPNHNREVIFALPSLQLHLKTEHLQTASIPDLAEEKPVVECSFITEFEDHIFVTVDAEAFFFLHDLISSYLKEKEKVLGQKSFDKSSTSANESAQTKLGLEGDIFAKDWRNYNCKTWHLEPTVRLLSVAGKYIEPYGIDYILQKLGFSHARTTIPKWLQRGFMDPLDAILAVLTLKMVQVIKGDSNKDKDKIEEKNEQISENCTSYFAREAFSQPNYSRDTEHLHEAQVGTLDESVAIRNDVSPEKMFDAISSIKTMTKIDQ</sequence>
<keyword evidence="1" id="KW-0812">Transmembrane</keyword>
<organism evidence="1 2">
    <name type="scientific">Holotrichia oblita</name>
    <name type="common">Chafer beetle</name>
    <dbReference type="NCBI Taxonomy" id="644536"/>
    <lineage>
        <taxon>Eukaryota</taxon>
        <taxon>Metazoa</taxon>
        <taxon>Ecdysozoa</taxon>
        <taxon>Arthropoda</taxon>
        <taxon>Hexapoda</taxon>
        <taxon>Insecta</taxon>
        <taxon>Pterygota</taxon>
        <taxon>Neoptera</taxon>
        <taxon>Endopterygota</taxon>
        <taxon>Coleoptera</taxon>
        <taxon>Polyphaga</taxon>
        <taxon>Scarabaeiformia</taxon>
        <taxon>Scarabaeidae</taxon>
        <taxon>Melolonthinae</taxon>
        <taxon>Holotrichia</taxon>
    </lineage>
</organism>
<accession>A0ACB9SIH8</accession>